<dbReference type="OrthoDB" id="1430376at2759"/>
<proteinExistence type="predicted"/>
<feature type="signal peptide" evidence="3">
    <location>
        <begin position="1"/>
        <end position="33"/>
    </location>
</feature>
<name>A0A811QL39_9POAL</name>
<reference evidence="5" key="1">
    <citation type="submission" date="2020-10" db="EMBL/GenBank/DDBJ databases">
        <authorList>
            <person name="Han B."/>
            <person name="Lu T."/>
            <person name="Zhao Q."/>
            <person name="Huang X."/>
            <person name="Zhao Y."/>
        </authorList>
    </citation>
    <scope>NUCLEOTIDE SEQUENCE</scope>
</reference>
<comment type="caution">
    <text evidence="5">The sequence shown here is derived from an EMBL/GenBank/DDBJ whole genome shotgun (WGS) entry which is preliminary data.</text>
</comment>
<dbReference type="CDD" id="cd15798">
    <property type="entry name" value="PMEI-like_3"/>
    <property type="match status" value="1"/>
</dbReference>
<feature type="region of interest" description="Disordered" evidence="2">
    <location>
        <begin position="114"/>
        <end position="140"/>
    </location>
</feature>
<dbReference type="GO" id="GO:0004857">
    <property type="term" value="F:enzyme inhibitor activity"/>
    <property type="evidence" value="ECO:0007669"/>
    <property type="project" value="InterPro"/>
</dbReference>
<protein>
    <recommendedName>
        <fullName evidence="4">Pectinesterase inhibitor domain-containing protein</fullName>
    </recommendedName>
</protein>
<accession>A0A811QL39</accession>
<feature type="compositionally biased region" description="Low complexity" evidence="2">
    <location>
        <begin position="173"/>
        <end position="186"/>
    </location>
</feature>
<evidence type="ECO:0000256" key="1">
    <source>
        <dbReference type="ARBA" id="ARBA00022729"/>
    </source>
</evidence>
<dbReference type="Gene3D" id="1.20.140.40">
    <property type="entry name" value="Invertase/pectin methylesterase inhibitor family protein"/>
    <property type="match status" value="1"/>
</dbReference>
<evidence type="ECO:0000313" key="6">
    <source>
        <dbReference type="Proteomes" id="UP000604825"/>
    </source>
</evidence>
<dbReference type="EMBL" id="CAJGYO010000010">
    <property type="protein sequence ID" value="CAD6256659.1"/>
    <property type="molecule type" value="Genomic_DNA"/>
</dbReference>
<dbReference type="InterPro" id="IPR006501">
    <property type="entry name" value="Pectinesterase_inhib_dom"/>
</dbReference>
<dbReference type="InterPro" id="IPR035513">
    <property type="entry name" value="Invertase/methylesterase_inhib"/>
</dbReference>
<organism evidence="5 6">
    <name type="scientific">Miscanthus lutarioriparius</name>
    <dbReference type="NCBI Taxonomy" id="422564"/>
    <lineage>
        <taxon>Eukaryota</taxon>
        <taxon>Viridiplantae</taxon>
        <taxon>Streptophyta</taxon>
        <taxon>Embryophyta</taxon>
        <taxon>Tracheophyta</taxon>
        <taxon>Spermatophyta</taxon>
        <taxon>Magnoliopsida</taxon>
        <taxon>Liliopsida</taxon>
        <taxon>Poales</taxon>
        <taxon>Poaceae</taxon>
        <taxon>PACMAD clade</taxon>
        <taxon>Panicoideae</taxon>
        <taxon>Andropogonodae</taxon>
        <taxon>Andropogoneae</taxon>
        <taxon>Saccharinae</taxon>
        <taxon>Miscanthus</taxon>
    </lineage>
</organism>
<dbReference type="PANTHER" id="PTHR31080:SF64">
    <property type="entry name" value="PLANT INVERTASE_PECTIN METHYLESTERASE INHIBITOR SUPERFAMILY PROTEIN"/>
    <property type="match status" value="1"/>
</dbReference>
<feature type="chain" id="PRO_5032526860" description="Pectinesterase inhibitor domain-containing protein" evidence="3">
    <location>
        <begin position="34"/>
        <end position="262"/>
    </location>
</feature>
<dbReference type="PANTHER" id="PTHR31080">
    <property type="entry name" value="PECTINESTERASE INHIBITOR-LIKE"/>
    <property type="match status" value="1"/>
</dbReference>
<feature type="domain" description="Pectinesterase inhibitor" evidence="4">
    <location>
        <begin position="55"/>
        <end position="256"/>
    </location>
</feature>
<dbReference type="SUPFAM" id="SSF101148">
    <property type="entry name" value="Plant invertase/pectin methylesterase inhibitor"/>
    <property type="match status" value="1"/>
</dbReference>
<keyword evidence="6" id="KW-1185">Reference proteome</keyword>
<feature type="region of interest" description="Disordered" evidence="2">
    <location>
        <begin position="173"/>
        <end position="199"/>
    </location>
</feature>
<evidence type="ECO:0000259" key="4">
    <source>
        <dbReference type="SMART" id="SM00856"/>
    </source>
</evidence>
<gene>
    <name evidence="5" type="ORF">NCGR_LOCUS40163</name>
</gene>
<dbReference type="Proteomes" id="UP000604825">
    <property type="component" value="Unassembled WGS sequence"/>
</dbReference>
<keyword evidence="1 3" id="KW-0732">Signal</keyword>
<evidence type="ECO:0000313" key="5">
    <source>
        <dbReference type="EMBL" id="CAD6256659.1"/>
    </source>
</evidence>
<evidence type="ECO:0000256" key="2">
    <source>
        <dbReference type="SAM" id="MobiDB-lite"/>
    </source>
</evidence>
<dbReference type="InterPro" id="IPR051955">
    <property type="entry name" value="PME_Inhibitor"/>
</dbReference>
<dbReference type="Pfam" id="PF04043">
    <property type="entry name" value="PMEI"/>
    <property type="match status" value="1"/>
</dbReference>
<evidence type="ECO:0000256" key="3">
    <source>
        <dbReference type="SAM" id="SignalP"/>
    </source>
</evidence>
<feature type="compositionally biased region" description="Gly residues" evidence="2">
    <location>
        <begin position="116"/>
        <end position="133"/>
    </location>
</feature>
<dbReference type="AlphaFoldDB" id="A0A811QL39"/>
<dbReference type="SMART" id="SM00856">
    <property type="entry name" value="PMEI"/>
    <property type="match status" value="1"/>
</dbReference>
<sequence length="262" mass="26055">MAAPQPRAALTIHHLRRHLVLVVFTVAAAATRGASTHTTAASSAPSAAIESPSPATASFLRARCATTLYPALCYNSLLPYASEVHESPARLAHVAADVAAARLRALSARVKDILRHGGGGTDPGPAEGGGGGRPSSETAALRDCASTISAAASLARQSSAELTKLEPDLDAAAGTTLPASSSSSSAAGGGGMSSSRQARWEVSNAKTWLSAAMANEGTCADGLVEAGATAASSPAGKEVTAGVATVKQYTSNALALVNAITL</sequence>